<dbReference type="PANTHER" id="PTHR45947">
    <property type="entry name" value="SULFOQUINOVOSYL TRANSFERASE SQD2"/>
    <property type="match status" value="1"/>
</dbReference>
<gene>
    <name evidence="3" type="ORF">GF339_05425</name>
</gene>
<dbReference type="InterPro" id="IPR050194">
    <property type="entry name" value="Glycosyltransferase_grp1"/>
</dbReference>
<proteinExistence type="predicted"/>
<organism evidence="3 4">
    <name type="scientific">candidate division KSB3 bacterium</name>
    <dbReference type="NCBI Taxonomy" id="2044937"/>
    <lineage>
        <taxon>Bacteria</taxon>
        <taxon>candidate division KSB3</taxon>
    </lineage>
</organism>
<sequence length="526" mass="59474">MVEKWGAVDSLVSPKFPSTGREFRRYAVAAVLVICSPIRMRLKFMRILVISNLYPPYYLGGYELRCKHIVDALRRRGHDVAVLTSRYTPAQYCAKVGDEIEPESHVFRELSFQWFTEIDLYTLYQNELRDHACLRHCVSKCQPEVMYIWNCGGISKALLLHAQSYSIPTVYQFDDDWFLTQFSKDYWLTYCETEHPLQILRMALKISRQLAKATNGNTSVKRSNPDIPQGNLFENPSSQQTKDQGVKLRIVQRSRHMYHALLGAIPKGWIIGILGKWGTRYLPLACDEIDVNHACFVSHFRKHQYLDAGLSVKDAVVIGGGINTKTFIGLSSQRTWSETIHILCASQLYEGKGIHTVLDAIQLLLKKRVTNISCTICGSEPDGEEYTNFLRQKVQSSADLLQTVRFIGQVSHEVMPQVYQEHDFFIAASLISEGLPLTILEAMASGLVVFSTGTGGGQEIIRHEENGILFAPGDDGGLARALERVIQDHELQRRLSANAIETAREFGIDRVAANIETFLEAVLHKY</sequence>
<dbReference type="Pfam" id="PF00534">
    <property type="entry name" value="Glycos_transf_1"/>
    <property type="match status" value="1"/>
</dbReference>
<dbReference type="GO" id="GO:0016757">
    <property type="term" value="F:glycosyltransferase activity"/>
    <property type="evidence" value="ECO:0007669"/>
    <property type="project" value="InterPro"/>
</dbReference>
<dbReference type="EMBL" id="WJJP01000170">
    <property type="protein sequence ID" value="MBD3324003.1"/>
    <property type="molecule type" value="Genomic_DNA"/>
</dbReference>
<evidence type="ECO:0000313" key="4">
    <source>
        <dbReference type="Proteomes" id="UP000649604"/>
    </source>
</evidence>
<dbReference type="AlphaFoldDB" id="A0A9D5JTK8"/>
<dbReference type="PANTHER" id="PTHR45947:SF3">
    <property type="entry name" value="SULFOQUINOVOSYL TRANSFERASE SQD2"/>
    <property type="match status" value="1"/>
</dbReference>
<feature type="domain" description="Glycosyl transferase family 1" evidence="2">
    <location>
        <begin position="340"/>
        <end position="501"/>
    </location>
</feature>
<comment type="caution">
    <text evidence="3">The sequence shown here is derived from an EMBL/GenBank/DDBJ whole genome shotgun (WGS) entry which is preliminary data.</text>
</comment>
<dbReference type="Gene3D" id="3.40.50.2000">
    <property type="entry name" value="Glycogen Phosphorylase B"/>
    <property type="match status" value="3"/>
</dbReference>
<accession>A0A9D5JTK8</accession>
<feature type="region of interest" description="Disordered" evidence="1">
    <location>
        <begin position="215"/>
        <end position="240"/>
    </location>
</feature>
<name>A0A9D5JTK8_9BACT</name>
<dbReference type="SUPFAM" id="SSF53756">
    <property type="entry name" value="UDP-Glycosyltransferase/glycogen phosphorylase"/>
    <property type="match status" value="1"/>
</dbReference>
<dbReference type="Proteomes" id="UP000649604">
    <property type="component" value="Unassembled WGS sequence"/>
</dbReference>
<dbReference type="CDD" id="cd03801">
    <property type="entry name" value="GT4_PimA-like"/>
    <property type="match status" value="1"/>
</dbReference>
<evidence type="ECO:0000259" key="2">
    <source>
        <dbReference type="Pfam" id="PF00534"/>
    </source>
</evidence>
<protein>
    <submittedName>
        <fullName evidence="3">Glycosyltransferase</fullName>
    </submittedName>
</protein>
<evidence type="ECO:0000313" key="3">
    <source>
        <dbReference type="EMBL" id="MBD3324003.1"/>
    </source>
</evidence>
<reference evidence="3" key="1">
    <citation type="submission" date="2019-11" db="EMBL/GenBank/DDBJ databases">
        <title>Microbial mats filling the niche in hypersaline microbial mats.</title>
        <authorList>
            <person name="Wong H.L."/>
            <person name="Macleod F.I."/>
            <person name="White R.A. III"/>
            <person name="Burns B.P."/>
        </authorList>
    </citation>
    <scope>NUCLEOTIDE SEQUENCE</scope>
    <source>
        <strain evidence="3">Rbin_158</strain>
    </source>
</reference>
<evidence type="ECO:0000256" key="1">
    <source>
        <dbReference type="SAM" id="MobiDB-lite"/>
    </source>
</evidence>
<dbReference type="InterPro" id="IPR001296">
    <property type="entry name" value="Glyco_trans_1"/>
</dbReference>